<evidence type="ECO:0000256" key="9">
    <source>
        <dbReference type="ARBA" id="ARBA00023200"/>
    </source>
</evidence>
<evidence type="ECO:0000313" key="11">
    <source>
        <dbReference type="Proteomes" id="UP001144437"/>
    </source>
</evidence>
<protein>
    <submittedName>
        <fullName evidence="10">Tegument protein UL51</fullName>
    </submittedName>
</protein>
<dbReference type="GeneID" id="80540274"/>
<evidence type="ECO:0000256" key="2">
    <source>
        <dbReference type="ARBA" id="ARBA00004192"/>
    </source>
</evidence>
<keyword evidence="9" id="KW-1035">Host cytoplasm</keyword>
<dbReference type="Proteomes" id="UP001144437">
    <property type="component" value="Segment"/>
</dbReference>
<evidence type="ECO:0000313" key="10">
    <source>
        <dbReference type="EMBL" id="QEG54099.1"/>
    </source>
</evidence>
<evidence type="ECO:0000256" key="3">
    <source>
        <dbReference type="ARBA" id="ARBA00004535"/>
    </source>
</evidence>
<evidence type="ECO:0000256" key="1">
    <source>
        <dbReference type="ARBA" id="ARBA00004136"/>
    </source>
</evidence>
<keyword evidence="5" id="KW-0597">Phosphoprotein</keyword>
<dbReference type="RefSeq" id="YP_010801560.1">
    <property type="nucleotide sequence ID" value="NC_076966.1"/>
</dbReference>
<evidence type="ECO:0000256" key="5">
    <source>
        <dbReference type="ARBA" id="ARBA00022553"/>
    </source>
</evidence>
<evidence type="ECO:0000256" key="8">
    <source>
        <dbReference type="ARBA" id="ARBA00022844"/>
    </source>
</evidence>
<dbReference type="GO" id="GO:0044177">
    <property type="term" value="C:host cell Golgi apparatus"/>
    <property type="evidence" value="ECO:0007669"/>
    <property type="project" value="UniProtKB-SubCell"/>
</dbReference>
<evidence type="ECO:0000256" key="4">
    <source>
        <dbReference type="ARBA" id="ARBA00006551"/>
    </source>
</evidence>
<dbReference type="KEGG" id="vg:80540274"/>
<reference evidence="10" key="1">
    <citation type="journal article" date="2019" name="Vet. Microbiol.">
        <title>Disease surveillance in wild Victorian cacatuids reveals co-infection with multiple agents and detection of novel avian viruses.</title>
        <authorList>
            <person name="Sutherland M."/>
            <person name="Sarker S."/>
            <person name="Vaz P.K."/>
            <person name="Legione A.R."/>
            <person name="Devlin J.M."/>
            <person name="Macwhirter P.L."/>
            <person name="Whiteley P.L."/>
            <person name="Raidal S.R."/>
        </authorList>
    </citation>
    <scope>NUCLEOTIDE SEQUENCE</scope>
    <source>
        <strain evidence="10">97-0001</strain>
    </source>
</reference>
<dbReference type="InterPro" id="IPR007625">
    <property type="entry name" value="Herpes_UL51"/>
</dbReference>
<evidence type="ECO:0000256" key="7">
    <source>
        <dbReference type="ARBA" id="ARBA00022812"/>
    </source>
</evidence>
<dbReference type="Pfam" id="PF04540">
    <property type="entry name" value="Herpes_UL51"/>
    <property type="match status" value="1"/>
</dbReference>
<dbReference type="GO" id="GO:0019033">
    <property type="term" value="C:viral tegument"/>
    <property type="evidence" value="ECO:0007669"/>
    <property type="project" value="UniProtKB-SubCell"/>
</dbReference>
<sequence>MFTFLREILCGKRPDNSKYESLNVESTRPDVDVRKVNTAVNVVKLFLPDCLNIDDVLESRDELKKLAQARCISKLLAKSAAAIQMTRGIKCPKGAEDIIRQTIVDNGTVFKALYSVLTYLYLSPGSDIDGILDQVAAQTTDRTMMLGDISVIAHAMRIDGNDKTYAPQDLLDMGLGTFSGDSVVEPIELVNVLEAPHRTQTPPAAIIKPETEAEKLPAVKGSTIKKNHKEMVLA</sequence>
<keyword evidence="8" id="KW-0946">Virion</keyword>
<organism evidence="10 11">
    <name type="scientific">Cacatuid alphaherpesvirus 2</name>
    <dbReference type="NCBI Taxonomy" id="2604840"/>
    <lineage>
        <taxon>Viruses</taxon>
        <taxon>Duplodnaviria</taxon>
        <taxon>Heunggongvirae</taxon>
        <taxon>Peploviricota</taxon>
        <taxon>Herviviricetes</taxon>
        <taxon>Herpesvirales</taxon>
        <taxon>Orthoherpesviridae</taxon>
        <taxon>Alphaherpesvirinae</taxon>
        <taxon>Iltovirus</taxon>
        <taxon>Iltovirus cacatuidalpha2</taxon>
    </lineage>
</organism>
<evidence type="ECO:0000256" key="6">
    <source>
        <dbReference type="ARBA" id="ARBA00022580"/>
    </source>
</evidence>
<keyword evidence="11" id="KW-1185">Reference proteome</keyword>
<accession>A0A5B9R414</accession>
<proteinExistence type="inferred from homology"/>
<keyword evidence="6" id="KW-0920">Virion tegument</keyword>
<name>A0A5B9R414_9ALPH</name>
<comment type="subcellular location">
    <subcellularLocation>
        <location evidence="1">Host Golgi apparatus</location>
    </subcellularLocation>
    <subcellularLocation>
        <location evidence="2">Host cytoplasm</location>
    </subcellularLocation>
    <subcellularLocation>
        <location evidence="3">Virion tegument</location>
    </subcellularLocation>
</comment>
<keyword evidence="7" id="KW-1040">Host Golgi apparatus</keyword>
<dbReference type="EMBL" id="MK360902">
    <property type="protein sequence ID" value="QEG54099.1"/>
    <property type="molecule type" value="Genomic_DNA"/>
</dbReference>
<comment type="similarity">
    <text evidence="4">Belongs to the herpesviridae UL51 family.</text>
</comment>